<dbReference type="NCBIfam" id="TIGR00092">
    <property type="entry name" value="redox-regulated ATPase YchF"/>
    <property type="match status" value="1"/>
</dbReference>
<dbReference type="PROSITE" id="PS51710">
    <property type="entry name" value="G_OBG"/>
    <property type="match status" value="1"/>
</dbReference>
<dbReference type="SUPFAM" id="SSF52540">
    <property type="entry name" value="P-loop containing nucleoside triphosphate hydrolases"/>
    <property type="match status" value="1"/>
</dbReference>
<feature type="non-terminal residue" evidence="3">
    <location>
        <position position="273"/>
    </location>
</feature>
<evidence type="ECO:0000259" key="2">
    <source>
        <dbReference type="PROSITE" id="PS51710"/>
    </source>
</evidence>
<dbReference type="Pfam" id="PF01926">
    <property type="entry name" value="MMR_HSR1"/>
    <property type="match status" value="1"/>
</dbReference>
<protein>
    <recommendedName>
        <fullName evidence="2">OBG-type G domain-containing protein</fullName>
    </recommendedName>
</protein>
<evidence type="ECO:0000313" key="3">
    <source>
        <dbReference type="EMBL" id="SVA56713.1"/>
    </source>
</evidence>
<dbReference type="InterPro" id="IPR027417">
    <property type="entry name" value="P-loop_NTPase"/>
</dbReference>
<dbReference type="Gene3D" id="1.10.150.300">
    <property type="entry name" value="TGS-like domain"/>
    <property type="match status" value="1"/>
</dbReference>
<dbReference type="InterPro" id="IPR023192">
    <property type="entry name" value="TGS-like_dom_sf"/>
</dbReference>
<dbReference type="InterPro" id="IPR006073">
    <property type="entry name" value="GTP-bd"/>
</dbReference>
<dbReference type="InterPro" id="IPR004396">
    <property type="entry name" value="ATPase_YchF/OLA1"/>
</dbReference>
<dbReference type="Gene3D" id="3.40.50.300">
    <property type="entry name" value="P-loop containing nucleotide triphosphate hydrolases"/>
    <property type="match status" value="1"/>
</dbReference>
<proteinExistence type="predicted"/>
<keyword evidence="1" id="KW-0547">Nucleotide-binding</keyword>
<dbReference type="PANTHER" id="PTHR23305">
    <property type="entry name" value="OBG GTPASE FAMILY"/>
    <property type="match status" value="1"/>
</dbReference>
<evidence type="ECO:0000256" key="1">
    <source>
        <dbReference type="ARBA" id="ARBA00022741"/>
    </source>
</evidence>
<feature type="domain" description="OBG-type G" evidence="2">
    <location>
        <begin position="3"/>
        <end position="259"/>
    </location>
</feature>
<dbReference type="InterPro" id="IPR041706">
    <property type="entry name" value="YchF_N"/>
</dbReference>
<dbReference type="GO" id="GO:0005524">
    <property type="term" value="F:ATP binding"/>
    <property type="evidence" value="ECO:0007669"/>
    <property type="project" value="InterPro"/>
</dbReference>
<dbReference type="PRINTS" id="PR00326">
    <property type="entry name" value="GTP1OBG"/>
</dbReference>
<reference evidence="3" key="1">
    <citation type="submission" date="2018-05" db="EMBL/GenBank/DDBJ databases">
        <authorList>
            <person name="Lanie J.A."/>
            <person name="Ng W.-L."/>
            <person name="Kazmierczak K.M."/>
            <person name="Andrzejewski T.M."/>
            <person name="Davidsen T.M."/>
            <person name="Wayne K.J."/>
            <person name="Tettelin H."/>
            <person name="Glass J.I."/>
            <person name="Rusch D."/>
            <person name="Podicherti R."/>
            <person name="Tsui H.-C.T."/>
            <person name="Winkler M.E."/>
        </authorList>
    </citation>
    <scope>NUCLEOTIDE SEQUENCE</scope>
</reference>
<accession>A0A381WXQ4</accession>
<dbReference type="EMBL" id="UINC01013075">
    <property type="protein sequence ID" value="SVA56713.1"/>
    <property type="molecule type" value="Genomic_DNA"/>
</dbReference>
<dbReference type="GO" id="GO:0016887">
    <property type="term" value="F:ATP hydrolysis activity"/>
    <property type="evidence" value="ECO:0007669"/>
    <property type="project" value="InterPro"/>
</dbReference>
<organism evidence="3">
    <name type="scientific">marine metagenome</name>
    <dbReference type="NCBI Taxonomy" id="408172"/>
    <lineage>
        <taxon>unclassified sequences</taxon>
        <taxon>metagenomes</taxon>
        <taxon>ecological metagenomes</taxon>
    </lineage>
</organism>
<name>A0A381WXQ4_9ZZZZ</name>
<dbReference type="GO" id="GO:0005737">
    <property type="term" value="C:cytoplasm"/>
    <property type="evidence" value="ECO:0007669"/>
    <property type="project" value="TreeGrafter"/>
</dbReference>
<dbReference type="CDD" id="cd01900">
    <property type="entry name" value="YchF"/>
    <property type="match status" value="1"/>
</dbReference>
<sequence>MALRCGIIGLPNVGKSTLFNALTASSVPTDNYPFCTIDPHIGIVKLPDQRLEKLRNIFKPQKVSPATVEFTDIAGLVEGASKGDGLGNRFLGQIRQVAAIIHVVRCFKDDNITHIEGSVDPVRDAEIIETELLLADLETLEKQYTKTEKLVKSGGENEKKKFDVICRLSKHCNGGHRARTFPADEDEVAIIKSLHLLTRKPILYVSNVDEKEIVHAQRGDLEQRLADFANKEGNLAIRLCSKLEQDIAVLSDNEKDMFLKEYNLSEPGLYKLI</sequence>
<dbReference type="AlphaFoldDB" id="A0A381WXQ4"/>
<dbReference type="PANTHER" id="PTHR23305:SF18">
    <property type="entry name" value="OBG-TYPE G DOMAIN-CONTAINING PROTEIN"/>
    <property type="match status" value="1"/>
</dbReference>
<dbReference type="GO" id="GO:0005525">
    <property type="term" value="F:GTP binding"/>
    <property type="evidence" value="ECO:0007669"/>
    <property type="project" value="InterPro"/>
</dbReference>
<dbReference type="InterPro" id="IPR012675">
    <property type="entry name" value="Beta-grasp_dom_sf"/>
</dbReference>
<dbReference type="InterPro" id="IPR031167">
    <property type="entry name" value="G_OBG"/>
</dbReference>
<dbReference type="Gene3D" id="3.10.20.30">
    <property type="match status" value="1"/>
</dbReference>
<gene>
    <name evidence="3" type="ORF">METZ01_LOCUS109567</name>
</gene>